<reference evidence="5 6" key="1">
    <citation type="submission" date="2016-07" db="EMBL/GenBank/DDBJ databases">
        <title>Caryophanon latum genome sequencing.</title>
        <authorList>
            <person name="Verma A."/>
            <person name="Pal Y."/>
            <person name="Krishnamurthi S."/>
        </authorList>
    </citation>
    <scope>NUCLEOTIDE SEQUENCE [LARGE SCALE GENOMIC DNA]</scope>
    <source>
        <strain evidence="5 6">DSM 14151</strain>
    </source>
</reference>
<evidence type="ECO:0000259" key="4">
    <source>
        <dbReference type="Pfam" id="PF02872"/>
    </source>
</evidence>
<dbReference type="InterPro" id="IPR029052">
    <property type="entry name" value="Metallo-depent_PP-like"/>
</dbReference>
<dbReference type="GO" id="GO:0008768">
    <property type="term" value="F:UDP-sugar diphosphatase activity"/>
    <property type="evidence" value="ECO:0007669"/>
    <property type="project" value="TreeGrafter"/>
</dbReference>
<dbReference type="Pfam" id="PF02872">
    <property type="entry name" value="5_nucleotid_C"/>
    <property type="match status" value="1"/>
</dbReference>
<dbReference type="PANTHER" id="PTHR11575:SF23">
    <property type="entry name" value="5-NUCLEOTIDASE FAMILY PROTEIN"/>
    <property type="match status" value="1"/>
</dbReference>
<dbReference type="Gene3D" id="3.60.21.10">
    <property type="match status" value="1"/>
</dbReference>
<comment type="caution">
    <text evidence="5">The sequence shown here is derived from an EMBL/GenBank/DDBJ whole genome shotgun (WGS) entry which is preliminary data.</text>
</comment>
<dbReference type="InterPro" id="IPR036907">
    <property type="entry name" value="5'-Nucleotdase_C_sf"/>
</dbReference>
<evidence type="ECO:0000256" key="1">
    <source>
        <dbReference type="ARBA" id="ARBA00022729"/>
    </source>
</evidence>
<dbReference type="GO" id="GO:0000166">
    <property type="term" value="F:nucleotide binding"/>
    <property type="evidence" value="ECO:0007669"/>
    <property type="project" value="UniProtKB-KW"/>
</dbReference>
<dbReference type="InterPro" id="IPR011240">
    <property type="entry name" value="Pesterase_YunD"/>
</dbReference>
<dbReference type="AlphaFoldDB" id="A0A1C0YZN5"/>
<dbReference type="GO" id="GO:0046872">
    <property type="term" value="F:metal ion binding"/>
    <property type="evidence" value="ECO:0007669"/>
    <property type="project" value="InterPro"/>
</dbReference>
<dbReference type="InterPro" id="IPR004843">
    <property type="entry name" value="Calcineurin-like_PHP"/>
</dbReference>
<dbReference type="CDD" id="cd00845">
    <property type="entry name" value="MPP_UshA_N_like"/>
    <property type="match status" value="1"/>
</dbReference>
<evidence type="ECO:0000313" key="6">
    <source>
        <dbReference type="Proteomes" id="UP000093482"/>
    </source>
</evidence>
<dbReference type="Pfam" id="PF00149">
    <property type="entry name" value="Metallophos"/>
    <property type="match status" value="1"/>
</dbReference>
<dbReference type="InterPro" id="IPR008334">
    <property type="entry name" value="5'-Nucleotdase_C"/>
</dbReference>
<dbReference type="InterPro" id="IPR006179">
    <property type="entry name" value="5_nucleotidase/apyrase"/>
</dbReference>
<dbReference type="PIRSF" id="PIRSF036361">
    <property type="entry name" value="YunD"/>
    <property type="match status" value="1"/>
</dbReference>
<dbReference type="Proteomes" id="UP000093482">
    <property type="component" value="Unassembled WGS sequence"/>
</dbReference>
<dbReference type="GO" id="GO:0030288">
    <property type="term" value="C:outer membrane-bounded periplasmic space"/>
    <property type="evidence" value="ECO:0007669"/>
    <property type="project" value="TreeGrafter"/>
</dbReference>
<dbReference type="SUPFAM" id="SSF55816">
    <property type="entry name" value="5'-nucleotidase (syn. UDP-sugar hydrolase), C-terminal domain"/>
    <property type="match status" value="1"/>
</dbReference>
<dbReference type="GO" id="GO:0009166">
    <property type="term" value="P:nucleotide catabolic process"/>
    <property type="evidence" value="ECO:0007669"/>
    <property type="project" value="InterPro"/>
</dbReference>
<accession>A0A1C0YZN5</accession>
<feature type="domain" description="5'-Nucleotidase C-terminal" evidence="4">
    <location>
        <begin position="291"/>
        <end position="419"/>
    </location>
</feature>
<organism evidence="5 6">
    <name type="scientific">Caryophanon latum</name>
    <dbReference type="NCBI Taxonomy" id="33977"/>
    <lineage>
        <taxon>Bacteria</taxon>
        <taxon>Bacillati</taxon>
        <taxon>Bacillota</taxon>
        <taxon>Bacilli</taxon>
        <taxon>Bacillales</taxon>
        <taxon>Caryophanaceae</taxon>
        <taxon>Caryophanon</taxon>
    </lineage>
</organism>
<sequence length="455" mass="52689">MNKETIRILHTNDVHSHFTYWPQMTRFIQQQRQETRMQGEELIVVDLGDHIDRSNFFTEATLGKGNVTLLNEAGYDIVTIGNNEGITLDHDDLKTLYDGASFEVIVGNLESKNQLNPSWLKRSTIYTTAQGTKIGFVSATADFRLFYDKLGWETTEPRQAIIDEATALQPYVDFIVCLSHLGRYEDELLAQECPELTVIFGAHTHHVFLHGEVHHGVLLTGGGKYGQYIGELTLQYDEAQRKIVYRNTRLLDCSQLPKEQDDAAFEVALIEEARNQQQEPLFHLPKFFNKEWYHHSQLSRFFAEALFAQIEGDCAMFHAGIFKDDLHEGDVTAYDLHRILPHPINVCVVELSGAQLKEAYLQSFNEEWPRKEMKGLGFRGVILGKMLHYKMSLNTYHELEVNGQVVDPKKYYKLITLDMYTFGFFFPSFKYAPKEYILPYFLRDIFKHYAQKIFI</sequence>
<dbReference type="RefSeq" id="WP_066462439.1">
    <property type="nucleotide sequence ID" value="NZ_MATO01000015.1"/>
</dbReference>
<dbReference type="SUPFAM" id="SSF56300">
    <property type="entry name" value="Metallo-dependent phosphatases"/>
    <property type="match status" value="1"/>
</dbReference>
<comment type="similarity">
    <text evidence="2">Belongs to the 5'-nucleotidase family.</text>
</comment>
<feature type="domain" description="Calcineurin-like phosphoesterase" evidence="3">
    <location>
        <begin position="6"/>
        <end position="206"/>
    </location>
</feature>
<evidence type="ECO:0000259" key="3">
    <source>
        <dbReference type="Pfam" id="PF00149"/>
    </source>
</evidence>
<dbReference type="EMBL" id="MATO01000015">
    <property type="protein sequence ID" value="OCS92556.1"/>
    <property type="molecule type" value="Genomic_DNA"/>
</dbReference>
<dbReference type="GO" id="GO:0008253">
    <property type="term" value="F:5'-nucleotidase activity"/>
    <property type="evidence" value="ECO:0007669"/>
    <property type="project" value="TreeGrafter"/>
</dbReference>
<evidence type="ECO:0000313" key="5">
    <source>
        <dbReference type="EMBL" id="OCS92556.1"/>
    </source>
</evidence>
<name>A0A1C0YZN5_9BACL</name>
<keyword evidence="2" id="KW-0547">Nucleotide-binding</keyword>
<protein>
    <submittedName>
        <fullName evidence="5">Bifunctional metallophosphatase/5'-nucleotidase</fullName>
    </submittedName>
</protein>
<dbReference type="InterPro" id="IPR006146">
    <property type="entry name" value="5'-Nucleotdase_CS"/>
</dbReference>
<dbReference type="PROSITE" id="PS00785">
    <property type="entry name" value="5_NUCLEOTIDASE_1"/>
    <property type="match status" value="1"/>
</dbReference>
<proteinExistence type="inferred from homology"/>
<dbReference type="PANTHER" id="PTHR11575">
    <property type="entry name" value="5'-NUCLEOTIDASE-RELATED"/>
    <property type="match status" value="1"/>
</dbReference>
<gene>
    <name evidence="5" type="ORF">A6K76_06650</name>
</gene>
<dbReference type="Gene3D" id="3.90.780.10">
    <property type="entry name" value="5'-Nucleotidase, C-terminal domain"/>
    <property type="match status" value="1"/>
</dbReference>
<keyword evidence="2" id="KW-0378">Hydrolase</keyword>
<keyword evidence="1" id="KW-0732">Signal</keyword>
<keyword evidence="6" id="KW-1185">Reference proteome</keyword>
<dbReference type="PRINTS" id="PR01607">
    <property type="entry name" value="APYRASEFAMLY"/>
</dbReference>
<evidence type="ECO:0000256" key="2">
    <source>
        <dbReference type="RuleBase" id="RU362119"/>
    </source>
</evidence>